<sequence length="312" mass="33872">MSFQLIQPVNFFFFSTEMPSGPIIGNGHSEESGEPVAVVAFCNALLDMSISVADDSLIKKYGLPCDAQIEITSEQQSLFSEVLHNYPVEYVAGGSAQNTLRILCRLVNNKWPSYVVAKIANDPVGIILQKLLAQDGVRTRYVLDENLPTGCCVAIVRPDGTRCLAANIGAAREFSMENLDSINDVTDLIDRARVLYIEGFFASHSPDVAMAALIRGHSRWSADWDWSKLNERLVVVTCGASGVVCATPSDSWEFAAVKLQPKEIKDTTGAGDAFLAGFLSQLLVSRPLDVCVATGQQTARIVITQIGCRLPL</sequence>
<evidence type="ECO:0000313" key="12">
    <source>
        <dbReference type="EMBL" id="KAI9551900.1"/>
    </source>
</evidence>
<feature type="domain" description="Carbohydrate kinase PfkB" evidence="11">
    <location>
        <begin position="231"/>
        <end position="311"/>
    </location>
</feature>
<dbReference type="InterPro" id="IPR002173">
    <property type="entry name" value="Carboh/pur_kinase_PfkB_CS"/>
</dbReference>
<organism evidence="12 13">
    <name type="scientific">Daphnia sinensis</name>
    <dbReference type="NCBI Taxonomy" id="1820382"/>
    <lineage>
        <taxon>Eukaryota</taxon>
        <taxon>Metazoa</taxon>
        <taxon>Ecdysozoa</taxon>
        <taxon>Arthropoda</taxon>
        <taxon>Crustacea</taxon>
        <taxon>Branchiopoda</taxon>
        <taxon>Diplostraca</taxon>
        <taxon>Cladocera</taxon>
        <taxon>Anomopoda</taxon>
        <taxon>Daphniidae</taxon>
        <taxon>Daphnia</taxon>
        <taxon>Daphnia similis group</taxon>
    </lineage>
</organism>
<comment type="subunit">
    <text evidence="10">Monomer.</text>
</comment>
<dbReference type="CDD" id="cd01168">
    <property type="entry name" value="adenosine_kinase"/>
    <property type="match status" value="1"/>
</dbReference>
<dbReference type="GO" id="GO:0005524">
    <property type="term" value="F:ATP binding"/>
    <property type="evidence" value="ECO:0007669"/>
    <property type="project" value="UniProtKB-UniRule"/>
</dbReference>
<keyword evidence="10" id="KW-0539">Nucleus</keyword>
<dbReference type="GO" id="GO:0006144">
    <property type="term" value="P:purine nucleobase metabolic process"/>
    <property type="evidence" value="ECO:0007669"/>
    <property type="project" value="TreeGrafter"/>
</dbReference>
<dbReference type="PRINTS" id="PR00989">
    <property type="entry name" value="ADENOKINASE"/>
</dbReference>
<proteinExistence type="inferred from homology"/>
<dbReference type="PROSITE" id="PS00584">
    <property type="entry name" value="PFKB_KINASES_2"/>
    <property type="match status" value="1"/>
</dbReference>
<dbReference type="GO" id="GO:0005829">
    <property type="term" value="C:cytosol"/>
    <property type="evidence" value="ECO:0007669"/>
    <property type="project" value="TreeGrafter"/>
</dbReference>
<keyword evidence="5 10" id="KW-0660">Purine salvage</keyword>
<evidence type="ECO:0000256" key="9">
    <source>
        <dbReference type="PIRSR" id="PIRSR601805-1"/>
    </source>
</evidence>
<dbReference type="EMBL" id="WJBH02000010">
    <property type="protein sequence ID" value="KAI9551900.1"/>
    <property type="molecule type" value="Genomic_DNA"/>
</dbReference>
<dbReference type="PANTHER" id="PTHR45769:SF3">
    <property type="entry name" value="ADENOSINE KINASE"/>
    <property type="match status" value="1"/>
</dbReference>
<comment type="catalytic activity">
    <reaction evidence="10">
        <text>adenosine + ATP = AMP + ADP + H(+)</text>
        <dbReference type="Rhea" id="RHEA:20824"/>
        <dbReference type="ChEBI" id="CHEBI:15378"/>
        <dbReference type="ChEBI" id="CHEBI:16335"/>
        <dbReference type="ChEBI" id="CHEBI:30616"/>
        <dbReference type="ChEBI" id="CHEBI:456215"/>
        <dbReference type="ChEBI" id="CHEBI:456216"/>
        <dbReference type="EC" id="2.7.1.20"/>
    </reaction>
</comment>
<evidence type="ECO:0000313" key="13">
    <source>
        <dbReference type="Proteomes" id="UP000820818"/>
    </source>
</evidence>
<keyword evidence="8 10" id="KW-0067">ATP-binding</keyword>
<dbReference type="Gene3D" id="3.40.1190.20">
    <property type="match status" value="2"/>
</dbReference>
<dbReference type="GO" id="GO:0044209">
    <property type="term" value="P:AMP salvage"/>
    <property type="evidence" value="ECO:0007669"/>
    <property type="project" value="UniProtKB-UniRule"/>
</dbReference>
<comment type="subcellular location">
    <subcellularLocation>
        <location evidence="10">Nucleus</location>
    </subcellularLocation>
</comment>
<dbReference type="SUPFAM" id="SSF53613">
    <property type="entry name" value="Ribokinase-like"/>
    <property type="match status" value="1"/>
</dbReference>
<comment type="function">
    <text evidence="10">ATP dependent phosphorylation of adenosine and other related nucleoside analogs to monophosphate derivatives.</text>
</comment>
<comment type="cofactor">
    <cofactor evidence="10">
        <name>Mg(2+)</name>
        <dbReference type="ChEBI" id="CHEBI:18420"/>
    </cofactor>
    <text evidence="10">Binds 3 Mg(2+) ions per subunit.</text>
</comment>
<keyword evidence="10" id="KW-0460">Magnesium</keyword>
<dbReference type="Proteomes" id="UP000820818">
    <property type="component" value="Linkage Group LG10"/>
</dbReference>
<gene>
    <name evidence="12" type="ORF">GHT06_022236</name>
</gene>
<feature type="active site" description="Proton acceptor" evidence="9">
    <location>
        <position position="272"/>
    </location>
</feature>
<protein>
    <recommendedName>
        <fullName evidence="3 10">Adenosine kinase</fullName>
        <shortName evidence="10">AK</shortName>
        <ecNumber evidence="3 10">2.7.1.20</ecNumber>
    </recommendedName>
    <alternativeName>
        <fullName evidence="10">Adenosine 5'-phosphotransferase</fullName>
    </alternativeName>
</protein>
<dbReference type="EC" id="2.7.1.20" evidence="3 10"/>
<keyword evidence="13" id="KW-1185">Reference proteome</keyword>
<dbReference type="InterPro" id="IPR029056">
    <property type="entry name" value="Ribokinase-like"/>
</dbReference>
<keyword evidence="6 10" id="KW-0547">Nucleotide-binding</keyword>
<dbReference type="GO" id="GO:0005634">
    <property type="term" value="C:nucleus"/>
    <property type="evidence" value="ECO:0007669"/>
    <property type="project" value="UniProtKB-SubCell"/>
</dbReference>
<comment type="pathway">
    <text evidence="1 10">Purine metabolism; AMP biosynthesis via salvage pathway; AMP from adenosine: step 1/1.</text>
</comment>
<evidence type="ECO:0000256" key="6">
    <source>
        <dbReference type="ARBA" id="ARBA00022741"/>
    </source>
</evidence>
<dbReference type="PANTHER" id="PTHR45769">
    <property type="entry name" value="ADENOSINE KINASE"/>
    <property type="match status" value="1"/>
</dbReference>
<evidence type="ECO:0000256" key="3">
    <source>
        <dbReference type="ARBA" id="ARBA00012119"/>
    </source>
</evidence>
<dbReference type="InterPro" id="IPR011611">
    <property type="entry name" value="PfkB_dom"/>
</dbReference>
<dbReference type="GO" id="GO:0006166">
    <property type="term" value="P:purine ribonucleoside salvage"/>
    <property type="evidence" value="ECO:0007669"/>
    <property type="project" value="UniProtKB-KW"/>
</dbReference>
<evidence type="ECO:0000256" key="10">
    <source>
        <dbReference type="RuleBase" id="RU368116"/>
    </source>
</evidence>
<evidence type="ECO:0000256" key="8">
    <source>
        <dbReference type="ARBA" id="ARBA00022840"/>
    </source>
</evidence>
<comment type="similarity">
    <text evidence="2 10">Belongs to the carbohydrate kinase PfkB family.</text>
</comment>
<dbReference type="GO" id="GO:0004001">
    <property type="term" value="F:adenosine kinase activity"/>
    <property type="evidence" value="ECO:0007669"/>
    <property type="project" value="UniProtKB-UniRule"/>
</dbReference>
<keyword evidence="7 10" id="KW-0418">Kinase</keyword>
<keyword evidence="4 10" id="KW-0808">Transferase</keyword>
<evidence type="ECO:0000256" key="7">
    <source>
        <dbReference type="ARBA" id="ARBA00022777"/>
    </source>
</evidence>
<evidence type="ECO:0000256" key="2">
    <source>
        <dbReference type="ARBA" id="ARBA00010688"/>
    </source>
</evidence>
<accession>A0AAD5KYA2</accession>
<evidence type="ECO:0000256" key="1">
    <source>
        <dbReference type="ARBA" id="ARBA00004801"/>
    </source>
</evidence>
<evidence type="ECO:0000256" key="5">
    <source>
        <dbReference type="ARBA" id="ARBA00022726"/>
    </source>
</evidence>
<evidence type="ECO:0000259" key="11">
    <source>
        <dbReference type="Pfam" id="PF00294"/>
    </source>
</evidence>
<dbReference type="AlphaFoldDB" id="A0AAD5KYA2"/>
<dbReference type="InterPro" id="IPR001805">
    <property type="entry name" value="Adenokinase"/>
</dbReference>
<feature type="domain" description="Carbohydrate kinase PfkB" evidence="11">
    <location>
        <begin position="70"/>
        <end position="214"/>
    </location>
</feature>
<dbReference type="Pfam" id="PF00294">
    <property type="entry name" value="PfkB"/>
    <property type="match status" value="2"/>
</dbReference>
<evidence type="ECO:0000256" key="4">
    <source>
        <dbReference type="ARBA" id="ARBA00022679"/>
    </source>
</evidence>
<reference evidence="12 13" key="1">
    <citation type="submission" date="2022-05" db="EMBL/GenBank/DDBJ databases">
        <title>A multi-omics perspective on studying reproductive biology in Daphnia sinensis.</title>
        <authorList>
            <person name="Jia J."/>
        </authorList>
    </citation>
    <scope>NUCLEOTIDE SEQUENCE [LARGE SCALE GENOMIC DNA]</scope>
    <source>
        <strain evidence="12 13">WSL</strain>
    </source>
</reference>
<name>A0AAD5KYA2_9CRUS</name>
<comment type="caution">
    <text evidence="12">The sequence shown here is derived from an EMBL/GenBank/DDBJ whole genome shotgun (WGS) entry which is preliminary data.</text>
</comment>